<dbReference type="Pfam" id="PF07721">
    <property type="entry name" value="TPR_4"/>
    <property type="match status" value="2"/>
</dbReference>
<dbReference type="EMBL" id="FOYW01000004">
    <property type="protein sequence ID" value="SFR84981.1"/>
    <property type="molecule type" value="Genomic_DNA"/>
</dbReference>
<dbReference type="SUPFAM" id="SSF48452">
    <property type="entry name" value="TPR-like"/>
    <property type="match status" value="1"/>
</dbReference>
<evidence type="ECO:0000313" key="3">
    <source>
        <dbReference type="EMBL" id="SFR84981.1"/>
    </source>
</evidence>
<feature type="compositionally biased region" description="Basic and acidic residues" evidence="1">
    <location>
        <begin position="71"/>
        <end position="87"/>
    </location>
</feature>
<name>A0A1I6K1A6_9GAMM</name>
<accession>A0A1I6K1A6</accession>
<dbReference type="AlphaFoldDB" id="A0A1I6K1A6"/>
<evidence type="ECO:0000256" key="1">
    <source>
        <dbReference type="SAM" id="MobiDB-lite"/>
    </source>
</evidence>
<sequence>MSLLNDALRAAEKRQGQSRAPAAYVSQSSGKVRRRSVWVPLLVLVVSLGGVGGVFLYLNKGDRAPGPLLADGEKTEAAPVSADDHEAAPATTEEIEPQVVDQNPVKAAAEPDGAVPEPPSAQAQKAAVAAVTRPPESASGSAESQAPGQSESPGRASAPGASQGEGTSATASGATPSAADGSDSPSRVSGETATAPATDENIKRARQTPEQVDRDARRDLEKLLSRGGIEEAERVLEAVTANQDAPASRYVVARWLLAKGSAGQALGWVPEDLARRYPELRLIRARAQLASGELDRAVATLETQVPPVARQVEYRITLATLLQQQGRSDRAARHWAELIAWDDGQAPWWVGLAIALEGRGDLQAARRAYQQAAALPGLAPSLADYVRQRLQSLSAG</sequence>
<feature type="compositionally biased region" description="Polar residues" evidence="1">
    <location>
        <begin position="138"/>
        <end position="152"/>
    </location>
</feature>
<dbReference type="Proteomes" id="UP000198644">
    <property type="component" value="Unassembled WGS sequence"/>
</dbReference>
<feature type="compositionally biased region" description="Low complexity" evidence="1">
    <location>
        <begin position="121"/>
        <end position="131"/>
    </location>
</feature>
<gene>
    <name evidence="3" type="ORF">SAMN05216203_3452</name>
</gene>
<keyword evidence="4" id="KW-1185">Reference proteome</keyword>
<dbReference type="OrthoDB" id="5406098at2"/>
<keyword evidence="2" id="KW-0472">Membrane</keyword>
<proteinExistence type="predicted"/>
<keyword evidence="2" id="KW-0812">Transmembrane</keyword>
<dbReference type="STRING" id="650891.SAMN05216203_3452"/>
<dbReference type="InterPro" id="IPR011717">
    <property type="entry name" value="TPR-4"/>
</dbReference>
<evidence type="ECO:0000313" key="4">
    <source>
        <dbReference type="Proteomes" id="UP000198644"/>
    </source>
</evidence>
<evidence type="ECO:0000256" key="2">
    <source>
        <dbReference type="SAM" id="Phobius"/>
    </source>
</evidence>
<organism evidence="3 4">
    <name type="scientific">Marinobacter daqiaonensis</name>
    <dbReference type="NCBI Taxonomy" id="650891"/>
    <lineage>
        <taxon>Bacteria</taxon>
        <taxon>Pseudomonadati</taxon>
        <taxon>Pseudomonadota</taxon>
        <taxon>Gammaproteobacteria</taxon>
        <taxon>Pseudomonadales</taxon>
        <taxon>Marinobacteraceae</taxon>
        <taxon>Marinobacter</taxon>
    </lineage>
</organism>
<protein>
    <submittedName>
        <fullName evidence="3">MSHA biogenesis protein MshN</fullName>
    </submittedName>
</protein>
<dbReference type="GO" id="GO:0042802">
    <property type="term" value="F:identical protein binding"/>
    <property type="evidence" value="ECO:0007669"/>
    <property type="project" value="InterPro"/>
</dbReference>
<feature type="transmembrane region" description="Helical" evidence="2">
    <location>
        <begin position="37"/>
        <end position="58"/>
    </location>
</feature>
<feature type="compositionally biased region" description="Low complexity" evidence="1">
    <location>
        <begin position="160"/>
        <end position="186"/>
    </location>
</feature>
<reference evidence="3 4" key="1">
    <citation type="submission" date="2016-10" db="EMBL/GenBank/DDBJ databases">
        <authorList>
            <person name="de Groot N.N."/>
        </authorList>
    </citation>
    <scope>NUCLEOTIDE SEQUENCE [LARGE SCALE GENOMIC DNA]</scope>
    <source>
        <strain evidence="3 4">CGMCC 1.9167</strain>
    </source>
</reference>
<keyword evidence="2" id="KW-1133">Transmembrane helix</keyword>
<dbReference type="Gene3D" id="1.25.40.10">
    <property type="entry name" value="Tetratricopeptide repeat domain"/>
    <property type="match status" value="1"/>
</dbReference>
<dbReference type="RefSeq" id="WP_092016200.1">
    <property type="nucleotide sequence ID" value="NZ_FOYW01000004.1"/>
</dbReference>
<dbReference type="InterPro" id="IPR011990">
    <property type="entry name" value="TPR-like_helical_dom_sf"/>
</dbReference>
<feature type="region of interest" description="Disordered" evidence="1">
    <location>
        <begin position="68"/>
        <end position="215"/>
    </location>
</feature>